<organism evidence="2 3">
    <name type="scientific">Cytospora paraplurivora</name>
    <dbReference type="NCBI Taxonomy" id="2898453"/>
    <lineage>
        <taxon>Eukaryota</taxon>
        <taxon>Fungi</taxon>
        <taxon>Dikarya</taxon>
        <taxon>Ascomycota</taxon>
        <taxon>Pezizomycotina</taxon>
        <taxon>Sordariomycetes</taxon>
        <taxon>Sordariomycetidae</taxon>
        <taxon>Diaporthales</taxon>
        <taxon>Cytosporaceae</taxon>
        <taxon>Cytospora</taxon>
    </lineage>
</organism>
<dbReference type="PROSITE" id="PS50096">
    <property type="entry name" value="IQ"/>
    <property type="match status" value="1"/>
</dbReference>
<name>A0AAN9UG66_9PEZI</name>
<keyword evidence="3" id="KW-1185">Reference proteome</keyword>
<protein>
    <submittedName>
        <fullName evidence="2">Ubiquitin-protein ligase (E3)</fullName>
    </submittedName>
</protein>
<feature type="region of interest" description="Disordered" evidence="1">
    <location>
        <begin position="1"/>
        <end position="60"/>
    </location>
</feature>
<evidence type="ECO:0000256" key="1">
    <source>
        <dbReference type="SAM" id="MobiDB-lite"/>
    </source>
</evidence>
<evidence type="ECO:0000313" key="2">
    <source>
        <dbReference type="EMBL" id="KAK7742272.1"/>
    </source>
</evidence>
<proteinExistence type="predicted"/>
<keyword evidence="2" id="KW-0436">Ligase</keyword>
<feature type="compositionally biased region" description="Polar residues" evidence="1">
    <location>
        <begin position="1"/>
        <end position="41"/>
    </location>
</feature>
<dbReference type="EMBL" id="JAJSPL020000015">
    <property type="protein sequence ID" value="KAK7742272.1"/>
    <property type="molecule type" value="Genomic_DNA"/>
</dbReference>
<dbReference type="GO" id="GO:0016874">
    <property type="term" value="F:ligase activity"/>
    <property type="evidence" value="ECO:0007669"/>
    <property type="project" value="UniProtKB-KW"/>
</dbReference>
<dbReference type="Proteomes" id="UP001320245">
    <property type="component" value="Unassembled WGS sequence"/>
</dbReference>
<evidence type="ECO:0000313" key="3">
    <source>
        <dbReference type="Proteomes" id="UP001320245"/>
    </source>
</evidence>
<comment type="caution">
    <text evidence="2">The sequence shown here is derived from an EMBL/GenBank/DDBJ whole genome shotgun (WGS) entry which is preliminary data.</text>
</comment>
<feature type="compositionally biased region" description="Basic and acidic residues" evidence="1">
    <location>
        <begin position="47"/>
        <end position="60"/>
    </location>
</feature>
<gene>
    <name evidence="2" type="primary">HUL5_1</name>
    <name evidence="2" type="ORF">SLS53_004415</name>
</gene>
<sequence>MFPTFSGSSRRPRNVNMSGQKKMNPFAATSWTPSNASSASKTVADAQAERNKRQLERDKLKAAQSIQRIWRGHRSRRTLKDERRQALDALYGDISHSDSRTRAAEALPLVVAALDPEYPLIG</sequence>
<dbReference type="AlphaFoldDB" id="A0AAN9UG66"/>
<reference evidence="2 3" key="1">
    <citation type="journal article" date="2023" name="PLoS ONE">
        <title>Cytospora paraplurivora sp. nov. isolated from orchards with fruit tree decline syndrome in Ontario, Canada.</title>
        <authorList>
            <person name="Ilyukhin E."/>
            <person name="Nguyen H.D.T."/>
            <person name="Castle A.J."/>
            <person name="Ellouze W."/>
        </authorList>
    </citation>
    <scope>NUCLEOTIDE SEQUENCE [LARGE SCALE GENOMIC DNA]</scope>
    <source>
        <strain evidence="2 3">FDS-564</strain>
    </source>
</reference>
<accession>A0AAN9UG66</accession>